<dbReference type="GO" id="GO:0000287">
    <property type="term" value="F:magnesium ion binding"/>
    <property type="evidence" value="ECO:0007669"/>
    <property type="project" value="TreeGrafter"/>
</dbReference>
<comment type="caution">
    <text evidence="3">The sequence shown here is derived from an EMBL/GenBank/DDBJ whole genome shotgun (WGS) entry which is preliminary data.</text>
</comment>
<dbReference type="GO" id="GO:0050333">
    <property type="term" value="F:thiamine triphosphate phosphatase activity"/>
    <property type="evidence" value="ECO:0007669"/>
    <property type="project" value="InterPro"/>
</dbReference>
<evidence type="ECO:0000256" key="1">
    <source>
        <dbReference type="SAM" id="MobiDB-lite"/>
    </source>
</evidence>
<organism evidence="3 4">
    <name type="scientific">Imshaugia aleurites</name>
    <dbReference type="NCBI Taxonomy" id="172621"/>
    <lineage>
        <taxon>Eukaryota</taxon>
        <taxon>Fungi</taxon>
        <taxon>Dikarya</taxon>
        <taxon>Ascomycota</taxon>
        <taxon>Pezizomycotina</taxon>
        <taxon>Lecanoromycetes</taxon>
        <taxon>OSLEUM clade</taxon>
        <taxon>Lecanoromycetidae</taxon>
        <taxon>Lecanorales</taxon>
        <taxon>Lecanorineae</taxon>
        <taxon>Parmeliaceae</taxon>
        <taxon>Imshaugia</taxon>
    </lineage>
</organism>
<dbReference type="InterPro" id="IPR023577">
    <property type="entry name" value="CYTH_domain"/>
</dbReference>
<dbReference type="OrthoDB" id="442176at2759"/>
<dbReference type="PANTHER" id="PTHR14586">
    <property type="entry name" value="THIAMINE-TRIPHOSPHATASE"/>
    <property type="match status" value="1"/>
</dbReference>
<reference evidence="3" key="1">
    <citation type="submission" date="2021-03" db="EMBL/GenBank/DDBJ databases">
        <authorList>
            <person name="Tagirdzhanova G."/>
        </authorList>
    </citation>
    <scope>NUCLEOTIDE SEQUENCE</scope>
</reference>
<dbReference type="Pfam" id="PF01928">
    <property type="entry name" value="CYTH"/>
    <property type="match status" value="1"/>
</dbReference>
<dbReference type="AlphaFoldDB" id="A0A8H3IEX3"/>
<sequence>MPLLEIEQKFSFTLANLALLTRNLGSPPFKTLADFRTQAFRDTYYDSHNQLSNAGLWLRKRHLLSDSSHPSTTSSASRAPQWEAKQSAPGSSFLRSTFSETKDRRAILALVRAHFPADPRRGLHNDFGLDAIADFETYRYAFLADGKFTVVLDKTSFGHQVGEVEVLAEDAEGAHAEIDTFCEMYRWFIDREGVKGKLTAYFERYGFPKDGA</sequence>
<keyword evidence="4" id="KW-1185">Reference proteome</keyword>
<dbReference type="GO" id="GO:0042357">
    <property type="term" value="P:thiamine diphosphate metabolic process"/>
    <property type="evidence" value="ECO:0007669"/>
    <property type="project" value="TreeGrafter"/>
</dbReference>
<feature type="region of interest" description="Disordered" evidence="1">
    <location>
        <begin position="68"/>
        <end position="88"/>
    </location>
</feature>
<accession>A0A8H3IEX3</accession>
<dbReference type="EMBL" id="CAJPDT010000020">
    <property type="protein sequence ID" value="CAF9918250.1"/>
    <property type="molecule type" value="Genomic_DNA"/>
</dbReference>
<dbReference type="InterPro" id="IPR033469">
    <property type="entry name" value="CYTH-like_dom_sf"/>
</dbReference>
<dbReference type="SUPFAM" id="SSF55154">
    <property type="entry name" value="CYTH-like phosphatases"/>
    <property type="match status" value="1"/>
</dbReference>
<dbReference type="Proteomes" id="UP000664534">
    <property type="component" value="Unassembled WGS sequence"/>
</dbReference>
<evidence type="ECO:0000313" key="3">
    <source>
        <dbReference type="EMBL" id="CAF9918250.1"/>
    </source>
</evidence>
<evidence type="ECO:0000259" key="2">
    <source>
        <dbReference type="Pfam" id="PF01928"/>
    </source>
</evidence>
<dbReference type="Gene3D" id="2.40.320.10">
    <property type="entry name" value="Hypothetical Protein Pfu-838710-001"/>
    <property type="match status" value="1"/>
</dbReference>
<dbReference type="InterPro" id="IPR039582">
    <property type="entry name" value="THTPA"/>
</dbReference>
<evidence type="ECO:0000313" key="4">
    <source>
        <dbReference type="Proteomes" id="UP000664534"/>
    </source>
</evidence>
<feature type="compositionally biased region" description="Low complexity" evidence="1">
    <location>
        <begin position="68"/>
        <end position="80"/>
    </location>
</feature>
<feature type="domain" description="CYTH" evidence="2">
    <location>
        <begin position="5"/>
        <end position="173"/>
    </location>
</feature>
<gene>
    <name evidence="3" type="ORF">IMSHALPRED_004252</name>
</gene>
<proteinExistence type="predicted"/>
<dbReference type="PANTHER" id="PTHR14586:SF1">
    <property type="entry name" value="THIAMINE-TRIPHOSPHATASE"/>
    <property type="match status" value="1"/>
</dbReference>
<name>A0A8H3IEX3_9LECA</name>
<protein>
    <recommendedName>
        <fullName evidence="2">CYTH domain-containing protein</fullName>
    </recommendedName>
</protein>